<dbReference type="Pfam" id="PF12068">
    <property type="entry name" value="PH_RBD"/>
    <property type="match status" value="1"/>
</dbReference>
<feature type="domain" description="Rab-GAP TBC" evidence="3">
    <location>
        <begin position="577"/>
        <end position="826"/>
    </location>
</feature>
<reference evidence="5" key="1">
    <citation type="submission" date="2023-06" db="EMBL/GenBank/DDBJ databases">
        <authorList>
            <person name="Delattre M."/>
        </authorList>
    </citation>
    <scope>NUCLEOTIDE SEQUENCE</scope>
    <source>
        <strain evidence="5">AF72</strain>
    </source>
</reference>
<feature type="non-terminal residue" evidence="5">
    <location>
        <position position="1"/>
    </location>
</feature>
<accession>A0AA36GFB2</accession>
<proteinExistence type="inferred from homology"/>
<dbReference type="InterPro" id="IPR037745">
    <property type="entry name" value="SGSM1/2"/>
</dbReference>
<organism evidence="5 6">
    <name type="scientific">Mesorhabditis spiculigera</name>
    <dbReference type="NCBI Taxonomy" id="96644"/>
    <lineage>
        <taxon>Eukaryota</taxon>
        <taxon>Metazoa</taxon>
        <taxon>Ecdysozoa</taxon>
        <taxon>Nematoda</taxon>
        <taxon>Chromadorea</taxon>
        <taxon>Rhabditida</taxon>
        <taxon>Rhabditina</taxon>
        <taxon>Rhabditomorpha</taxon>
        <taxon>Rhabditoidea</taxon>
        <taxon>Rhabditidae</taxon>
        <taxon>Mesorhabditinae</taxon>
        <taxon>Mesorhabditis</taxon>
    </lineage>
</organism>
<evidence type="ECO:0000256" key="1">
    <source>
        <dbReference type="ARBA" id="ARBA00022468"/>
    </source>
</evidence>
<dbReference type="InterPro" id="IPR004012">
    <property type="entry name" value="Run_dom"/>
</dbReference>
<evidence type="ECO:0008006" key="7">
    <source>
        <dbReference type="Google" id="ProtNLM"/>
    </source>
</evidence>
<dbReference type="Pfam" id="PF00566">
    <property type="entry name" value="RabGAP-TBC"/>
    <property type="match status" value="1"/>
</dbReference>
<dbReference type="InterPro" id="IPR035969">
    <property type="entry name" value="Rab-GAP_TBC_sf"/>
</dbReference>
<evidence type="ECO:0000256" key="2">
    <source>
        <dbReference type="ARBA" id="ARBA00034124"/>
    </source>
</evidence>
<dbReference type="SMART" id="SM00593">
    <property type="entry name" value="RUN"/>
    <property type="match status" value="1"/>
</dbReference>
<dbReference type="Gene3D" id="1.10.472.80">
    <property type="entry name" value="Ypt/Rab-GAP domain of gyp1p, domain 3"/>
    <property type="match status" value="1"/>
</dbReference>
<dbReference type="AlphaFoldDB" id="A0AA36GFB2"/>
<dbReference type="PANTHER" id="PTHR22957">
    <property type="entry name" value="TBC1 DOMAIN FAMILY MEMBER GTPASE-ACTIVATING PROTEIN"/>
    <property type="match status" value="1"/>
</dbReference>
<dbReference type="InterPro" id="IPR000195">
    <property type="entry name" value="Rab-GAP-TBC_dom"/>
</dbReference>
<comment type="caution">
    <text evidence="5">The sequence shown here is derived from an EMBL/GenBank/DDBJ whole genome shotgun (WGS) entry which is preliminary data.</text>
</comment>
<dbReference type="CDD" id="cd15784">
    <property type="entry name" value="PH_RUTBC"/>
    <property type="match status" value="1"/>
</dbReference>
<dbReference type="InterPro" id="IPR037213">
    <property type="entry name" value="Run_dom_sf"/>
</dbReference>
<dbReference type="FunFam" id="1.10.8.270:FF:000060">
    <property type="entry name" value="TBC (Tre-2/Bub2/Cdc16) domain family"/>
    <property type="match status" value="1"/>
</dbReference>
<dbReference type="SMART" id="SM00164">
    <property type="entry name" value="TBC"/>
    <property type="match status" value="1"/>
</dbReference>
<dbReference type="EMBL" id="CATQJA010002665">
    <property type="protein sequence ID" value="CAJ0583161.1"/>
    <property type="molecule type" value="Genomic_DNA"/>
</dbReference>
<dbReference type="SUPFAM" id="SSF47923">
    <property type="entry name" value="Ypt/Rab-GAP domain of gyp1p"/>
    <property type="match status" value="2"/>
</dbReference>
<dbReference type="Pfam" id="PF02759">
    <property type="entry name" value="RUN"/>
    <property type="match status" value="1"/>
</dbReference>
<evidence type="ECO:0000313" key="6">
    <source>
        <dbReference type="Proteomes" id="UP001177023"/>
    </source>
</evidence>
<comment type="similarity">
    <text evidence="2">Belongs to the RUTBC family.</text>
</comment>
<gene>
    <name evidence="5" type="ORF">MSPICULIGERA_LOCUS21259</name>
</gene>
<dbReference type="Gene3D" id="1.20.58.900">
    <property type="match status" value="1"/>
</dbReference>
<sequence>MVLRHQSADSTSSRFSIFSLGRVHSEAASEDADSTSWERSASVSCVRRTRNGSVVSIDKDFECPNADSERKTRLLECLKKEVKNIMEEAVTRKTIDLGSNYVNSLCVAVEACLLDGLRKRMLGLLGQRTSFALLQHVAKAYPPATAVLQRVEENSIDSQCTAQWCWIREALHMHQLSVIVHHITTSTSARRLYENQALMVDRSKAGMVAALLLGPCAVTFKRMSHGNEETSDELVRQASIVQRRNGGRHPLSITRQGSSIVSTSDRASVSRDYIYSLHHNFKSILLYGKNNVSVADASLEEPTKGYLSLHKQTHSGLLLLKWTPNQLMHASSQPCSASRDGEQNYLFKQALTIDISQTIYIHLHQKDEKSPSVLIFVNTEGVQSAPLQFPMGQHSLVFLTTLESGLAPFCRLEPPLWTSQTKEKILPQIRRKTSSAGPTLDYVFRIVYITGPHRVPSEIEPTTPQSPPLNNCISLPNSPNILNGEHMDSMVNFQIGEACETMKQQILARAFFGWLSYVRHLRTIRSHLMYLVEKKQLEDQGCGFVDEAFWDKCRAERTPELEKEFLQRVYWRGIEGDSPKDLRRRCWPYLIGLFAWQEEIEPKTTQFTQVYRDDVEKWRVWEAEVRRLDEEAFNSVRERKVSVREESITSDVFEEEPHASFELKPESSEERLFQLFLTNLHRIEKDVERCDRNLLFFQNKENLESLRRIMCTYVARNLEEGYIQGMCDILAPLLVVFEDEALTLECFTIMMQRMRENFPQRGGMDENLSNLRSLIQVVDPQVFSIFTTSSDFTHLYFSYRWFLLDFKRELSYEGTFRVWETIWASSRTVSPHFQLFFALALVTNYRDVIIENQMDFTDLIKFFNEMAERHDTNRILEGARAHLTALQQLVLHIR</sequence>
<dbReference type="PANTHER" id="PTHR22957:SF502">
    <property type="entry name" value="SMALL G PROTEIN SIGNALING MODULATOR 2-RELATED"/>
    <property type="match status" value="1"/>
</dbReference>
<dbReference type="PROSITE" id="PS50826">
    <property type="entry name" value="RUN"/>
    <property type="match status" value="1"/>
</dbReference>
<keyword evidence="1" id="KW-0343">GTPase activation</keyword>
<dbReference type="Proteomes" id="UP001177023">
    <property type="component" value="Unassembled WGS sequence"/>
</dbReference>
<evidence type="ECO:0000313" key="5">
    <source>
        <dbReference type="EMBL" id="CAJ0583161.1"/>
    </source>
</evidence>
<feature type="domain" description="RUN" evidence="4">
    <location>
        <begin position="96"/>
        <end position="227"/>
    </location>
</feature>
<dbReference type="Gene3D" id="2.30.29.230">
    <property type="match status" value="1"/>
</dbReference>
<dbReference type="InterPro" id="IPR021935">
    <property type="entry name" value="SGSM1/2_RBD"/>
</dbReference>
<dbReference type="PROSITE" id="PS50086">
    <property type="entry name" value="TBC_RABGAP"/>
    <property type="match status" value="1"/>
</dbReference>
<name>A0AA36GFB2_9BILA</name>
<evidence type="ECO:0000259" key="4">
    <source>
        <dbReference type="PROSITE" id="PS50826"/>
    </source>
</evidence>
<protein>
    <recommendedName>
        <fullName evidence="7">Rab-GAP TBC domain-containing protein</fullName>
    </recommendedName>
</protein>
<dbReference type="Gene3D" id="1.10.8.270">
    <property type="entry name" value="putative rabgap domain of human tbc1 domain family member 14 like domains"/>
    <property type="match status" value="1"/>
</dbReference>
<dbReference type="GO" id="GO:0005096">
    <property type="term" value="F:GTPase activator activity"/>
    <property type="evidence" value="ECO:0007669"/>
    <property type="project" value="UniProtKB-KW"/>
</dbReference>
<evidence type="ECO:0000259" key="3">
    <source>
        <dbReference type="PROSITE" id="PS50086"/>
    </source>
</evidence>
<dbReference type="GO" id="GO:0031410">
    <property type="term" value="C:cytoplasmic vesicle"/>
    <property type="evidence" value="ECO:0007669"/>
    <property type="project" value="UniProtKB-ARBA"/>
</dbReference>
<dbReference type="SUPFAM" id="SSF140741">
    <property type="entry name" value="RUN domain-like"/>
    <property type="match status" value="1"/>
</dbReference>
<keyword evidence="6" id="KW-1185">Reference proteome</keyword>